<evidence type="ECO:0000256" key="3">
    <source>
        <dbReference type="ARBA" id="ARBA00022483"/>
    </source>
</evidence>
<evidence type="ECO:0000313" key="7">
    <source>
        <dbReference type="Proteomes" id="UP001642483"/>
    </source>
</evidence>
<protein>
    <recommendedName>
        <fullName evidence="5">Exocyst complex component Sec3 PIP2-binding N-terminal domain-containing protein</fullName>
    </recommendedName>
</protein>
<feature type="domain" description="Exocyst complex component Sec3 PIP2-binding N-terminal" evidence="5">
    <location>
        <begin position="32"/>
        <end position="122"/>
    </location>
</feature>
<dbReference type="Pfam" id="PF15277">
    <property type="entry name" value="Sec3-PIP2_bind"/>
    <property type="match status" value="1"/>
</dbReference>
<evidence type="ECO:0000256" key="1">
    <source>
        <dbReference type="ARBA" id="ARBA00006518"/>
    </source>
</evidence>
<dbReference type="CDD" id="cd14683">
    <property type="entry name" value="PH-EXOC1"/>
    <property type="match status" value="1"/>
</dbReference>
<keyword evidence="3" id="KW-0268">Exocytosis</keyword>
<keyword evidence="2" id="KW-0813">Transport</keyword>
<dbReference type="InterPro" id="IPR028258">
    <property type="entry name" value="Sec3-PIP2_bind"/>
</dbReference>
<dbReference type="SMART" id="SM01313">
    <property type="entry name" value="Sec3-PIP2_bind"/>
    <property type="match status" value="1"/>
</dbReference>
<proteinExistence type="inferred from homology"/>
<gene>
    <name evidence="6" type="ORF">CVLEPA_LOCUS3378</name>
</gene>
<dbReference type="Pfam" id="PF20654">
    <property type="entry name" value="Sec3_C-term"/>
    <property type="match status" value="1"/>
</dbReference>
<evidence type="ECO:0000259" key="5">
    <source>
        <dbReference type="SMART" id="SM01313"/>
    </source>
</evidence>
<dbReference type="EMBL" id="CAWYQH010000002">
    <property type="protein sequence ID" value="CAK8673605.1"/>
    <property type="molecule type" value="Genomic_DNA"/>
</dbReference>
<dbReference type="InterPro" id="IPR019160">
    <property type="entry name" value="Sec3_CC"/>
</dbReference>
<comment type="similarity">
    <text evidence="1">Belongs to the SEC3 family.</text>
</comment>
<keyword evidence="4" id="KW-0175">Coiled coil</keyword>
<keyword evidence="7" id="KW-1185">Reference proteome</keyword>
<sequence>MSAIKHALQRDVFTPIGERLLGVVHTAKASGKKKKSSFLCASVTIERPVAVYISKIKKQEKGESYKKQKVWQLKELKVVNGKEDKDNTEFDLQFEKNFKWSATSVAEKQTFLSCLWKLCHRYLPRPQKPAFVNVSQSLLEVSVTGSEDSRGNVAAVGPDEDALEDYQALTEQEELDLEKMISECEYAISDAEAFATSLSKDLSVLDGQNIHSIMGSEAQVNELMLLLDNALSEVINIESRLDEYDLMVGNIASQMGQMKNQESFIQITNKNHGRLLEELDKLVMQLDLSKGHIKALREADLGKDSGIEACTSAADALQQAMEVELPIGLSKLQAVAEQQKLFDSLRQMFAKRLHDHMSTLFVKQGSEHPGSSLARQSSNLLLPKHFPYHRDLLPFKDLILWLKLADKTKYIQLCTIYTKNLSKLYTQEIKDFMTTAKQRFIQEAALDGDVGAAALKASSSLTLNIPSSEKSPHKSLNKKLSSSIRNLSGSQKSLNKEKKKVFGSTQNLSVKAVGKKLKFGHKKRGLAGSRESLATSDFELSDRHKFSTTFREVLNELEPTCQDEERFLTKFFHLNVESSDTMLPGGSDDEEDDTEVGIHRRRKYQEVQVTKEIRQDDAIWRMMTELFSIVESQLTLLVAFGEELDPLNSLNMLVVIGQRVTQAQQDNDGSFLAKMLGNCLIEVKRNFDNFIKLKISAVEEAHVGKGKKYGILPFVQDFEDFVELAESIFRDSERRSDIDKAYKELTKAVLAAIDRVAADSPKIPPEVVKFENYHHLLNCLSSLKIACLEQDKRDVKSRYSDNLQNFVTAMLGRPLEKLSSFFEGVEQVMASGVRAEEVGFQLKFSKQELRKCIKEYSGKDVKKGLESLYHKIVKYTTEYDNRLLQVVWQHMQEEFVRQYKHFEDLISKCYPDSEIKLEFTIENVLLYFSSIAITQ</sequence>
<evidence type="ECO:0000256" key="2">
    <source>
        <dbReference type="ARBA" id="ARBA00022448"/>
    </source>
</evidence>
<accession>A0ABP0F592</accession>
<organism evidence="6 7">
    <name type="scientific">Clavelina lepadiformis</name>
    <name type="common">Light-bulb sea squirt</name>
    <name type="synonym">Ascidia lepadiformis</name>
    <dbReference type="NCBI Taxonomy" id="159417"/>
    <lineage>
        <taxon>Eukaryota</taxon>
        <taxon>Metazoa</taxon>
        <taxon>Chordata</taxon>
        <taxon>Tunicata</taxon>
        <taxon>Ascidiacea</taxon>
        <taxon>Aplousobranchia</taxon>
        <taxon>Clavelinidae</taxon>
        <taxon>Clavelina</taxon>
    </lineage>
</organism>
<dbReference type="Proteomes" id="UP001642483">
    <property type="component" value="Unassembled WGS sequence"/>
</dbReference>
<comment type="caution">
    <text evidence="6">The sequence shown here is derived from an EMBL/GenBank/DDBJ whole genome shotgun (WGS) entry which is preliminary data.</text>
</comment>
<dbReference type="PANTHER" id="PTHR16092:SF14">
    <property type="entry name" value="EXOCYST COMPLEX COMPONENT 1 ISOFORM X1"/>
    <property type="match status" value="1"/>
</dbReference>
<dbReference type="Pfam" id="PF09763">
    <property type="entry name" value="Sec3_CC"/>
    <property type="match status" value="1"/>
</dbReference>
<name>A0ABP0F592_CLALP</name>
<evidence type="ECO:0000313" key="6">
    <source>
        <dbReference type="EMBL" id="CAK8673605.1"/>
    </source>
</evidence>
<dbReference type="InterPro" id="IPR048628">
    <property type="entry name" value="Sec3_C"/>
</dbReference>
<dbReference type="PANTHER" id="PTHR16092">
    <property type="entry name" value="SEC3/SYNTAXIN-RELATED"/>
    <property type="match status" value="1"/>
</dbReference>
<reference evidence="6 7" key="1">
    <citation type="submission" date="2024-02" db="EMBL/GenBank/DDBJ databases">
        <authorList>
            <person name="Daric V."/>
            <person name="Darras S."/>
        </authorList>
    </citation>
    <scope>NUCLEOTIDE SEQUENCE [LARGE SCALE GENOMIC DNA]</scope>
</reference>
<evidence type="ECO:0000256" key="4">
    <source>
        <dbReference type="ARBA" id="ARBA00023054"/>
    </source>
</evidence>
<dbReference type="Gene3D" id="2.30.29.90">
    <property type="match status" value="1"/>
</dbReference>